<dbReference type="EMBL" id="AP027732">
    <property type="protein sequence ID" value="BDZ51186.1"/>
    <property type="molecule type" value="Genomic_DNA"/>
</dbReference>
<dbReference type="InterPro" id="IPR025110">
    <property type="entry name" value="AMP-bd_C"/>
</dbReference>
<evidence type="ECO:0000256" key="1">
    <source>
        <dbReference type="ARBA" id="ARBA00006432"/>
    </source>
</evidence>
<protein>
    <recommendedName>
        <fullName evidence="7">Cyclohexanecarboxylate-CoA ligase</fullName>
    </recommendedName>
</protein>
<keyword evidence="2" id="KW-0436">Ligase</keyword>
<feature type="domain" description="AMP-dependent synthetase/ligase" evidence="3">
    <location>
        <begin position="3"/>
        <end position="194"/>
    </location>
</feature>
<dbReference type="SUPFAM" id="SSF56801">
    <property type="entry name" value="Acetyl-CoA synthetase-like"/>
    <property type="match status" value="1"/>
</dbReference>
<sequence>MQHPHRTLGLATAMEVAHLGLTDADRIYIPSPLAHQTGFLYGMLLSWRLGVASVIQPVWDPKVALTQAFEASKASFVQCATPFLTDLVDQVEAGLTVPESLRIFVATGAAVPRALAQKATTVLQTSVLGAFGTSETCLGALSTPGDAPEDAWGSDGKPLPGIRLRIVDDEGVELPRGSEGNYELHSPTMFGGYLDRPDLTDDVFTADGWYRTGDLAKIDAKGFLHITGRIKDVINRGGEKIPVVEIENLLYQHPMVSDAAIVAMPDPRLGERACAFVVAAKDGAHLDFATMQKYLGDAGVSKYYWPERLEFIDEIPRNVVGKVQKNLLRDRAAALVAASNTAVKEK</sequence>
<dbReference type="Gene3D" id="3.30.300.30">
    <property type="match status" value="1"/>
</dbReference>
<dbReference type="InterPro" id="IPR045851">
    <property type="entry name" value="AMP-bd_C_sf"/>
</dbReference>
<evidence type="ECO:0000259" key="4">
    <source>
        <dbReference type="Pfam" id="PF13193"/>
    </source>
</evidence>
<accession>A0ABM8GRX9</accession>
<keyword evidence="6" id="KW-1185">Reference proteome</keyword>
<dbReference type="InterPro" id="IPR042099">
    <property type="entry name" value="ANL_N_sf"/>
</dbReference>
<dbReference type="InterPro" id="IPR000873">
    <property type="entry name" value="AMP-dep_synth/lig_dom"/>
</dbReference>
<evidence type="ECO:0000313" key="6">
    <source>
        <dbReference type="Proteomes" id="UP001321486"/>
    </source>
</evidence>
<evidence type="ECO:0000313" key="5">
    <source>
        <dbReference type="EMBL" id="BDZ51186.1"/>
    </source>
</evidence>
<proteinExistence type="inferred from homology"/>
<dbReference type="Pfam" id="PF00501">
    <property type="entry name" value="AMP-binding"/>
    <property type="match status" value="1"/>
</dbReference>
<organism evidence="5 6">
    <name type="scientific">Frondihabitans sucicola</name>
    <dbReference type="NCBI Taxonomy" id="1268041"/>
    <lineage>
        <taxon>Bacteria</taxon>
        <taxon>Bacillati</taxon>
        <taxon>Actinomycetota</taxon>
        <taxon>Actinomycetes</taxon>
        <taxon>Micrococcales</taxon>
        <taxon>Microbacteriaceae</taxon>
        <taxon>Frondihabitans</taxon>
    </lineage>
</organism>
<comment type="similarity">
    <text evidence="1">Belongs to the ATP-dependent AMP-binding enzyme family.</text>
</comment>
<evidence type="ECO:0008006" key="7">
    <source>
        <dbReference type="Google" id="ProtNLM"/>
    </source>
</evidence>
<dbReference type="PANTHER" id="PTHR43201:SF5">
    <property type="entry name" value="MEDIUM-CHAIN ACYL-COA LIGASE ACSF2, MITOCHONDRIAL"/>
    <property type="match status" value="1"/>
</dbReference>
<name>A0ABM8GRX9_9MICO</name>
<gene>
    <name evidence="5" type="ORF">GCM10025867_34270</name>
</gene>
<evidence type="ECO:0000256" key="2">
    <source>
        <dbReference type="ARBA" id="ARBA00022598"/>
    </source>
</evidence>
<evidence type="ECO:0000259" key="3">
    <source>
        <dbReference type="Pfam" id="PF00501"/>
    </source>
</evidence>
<feature type="domain" description="AMP-binding enzyme C-terminal" evidence="4">
    <location>
        <begin position="245"/>
        <end position="322"/>
    </location>
</feature>
<dbReference type="Pfam" id="PF13193">
    <property type="entry name" value="AMP-binding_C"/>
    <property type="match status" value="1"/>
</dbReference>
<dbReference type="PANTHER" id="PTHR43201">
    <property type="entry name" value="ACYL-COA SYNTHETASE"/>
    <property type="match status" value="1"/>
</dbReference>
<reference evidence="6" key="1">
    <citation type="journal article" date="2019" name="Int. J. Syst. Evol. Microbiol.">
        <title>The Global Catalogue of Microorganisms (GCM) 10K type strain sequencing project: providing services to taxonomists for standard genome sequencing and annotation.</title>
        <authorList>
            <consortium name="The Broad Institute Genomics Platform"/>
            <consortium name="The Broad Institute Genome Sequencing Center for Infectious Disease"/>
            <person name="Wu L."/>
            <person name="Ma J."/>
        </authorList>
    </citation>
    <scope>NUCLEOTIDE SEQUENCE [LARGE SCALE GENOMIC DNA]</scope>
    <source>
        <strain evidence="6">NBRC 108728</strain>
    </source>
</reference>
<dbReference type="Proteomes" id="UP001321486">
    <property type="component" value="Chromosome"/>
</dbReference>
<dbReference type="Gene3D" id="3.40.50.12780">
    <property type="entry name" value="N-terminal domain of ligase-like"/>
    <property type="match status" value="1"/>
</dbReference>